<feature type="domain" description="RING-type" evidence="4">
    <location>
        <begin position="804"/>
        <end position="844"/>
    </location>
</feature>
<sequence length="858" mass="94150">MSTAADSAPPSGSSPQEKASSRNKRKYRADPPSGELGPFGLEYPMTADYVGLEFMAAEKAAMAAAAAAAAGEGVSSLDILQNMCDTCSGGFHGTTEEYLESQRYINWSDPNEVQLEEILLKSLDATFDNAVSMITAMGYSEAAARAAVVRAARQYSWKESLAGFGEAAVDVLKTEGDTLPREGASVEDMRKIERAVLRSLVAVVSEAQPFYTTADVMFCLLMSDMNVASACTMDYTHGSLPAVGTQVLAQSGNYEPGVSSDVSVSITNPQTGVIFRGKLTPVGPNSFNPLGRADSSTTSVSPNLSRSKPSLSGNMQCVISNMKPKEHTVTTPDHSEGQPFVAAATYSSKDDKPFASKRGSSKRDSSHRQKLMSFDKSSRVMGSKGSLRSGKHGSLGSAALDRKCRQLQDSSTNGLKGSSKVGKGFSAVMTGSELSVDLSFSAAASSTPSFDTNKATSSDSVPAASTDLSLSLSPSSDGSVPSSNQNSNIEVKDSSGKINFSYDEDQKAWIPQDKKDEMVLMLVQRQKEMQAHMQDWTDWAQEKVMQVTRRLAKEREELQSLRKEKEESGRLQDERHTLEESTRKKLLEMESAISRANAQLEKADASARRRDTENAQLRIQLEAAKLHAAESTTKFEELSRKDEKTLKRSQYWESERAVLQDELVAEKNKLSRVLQQLQHAKEKKDQLQARSKQEETGKIEAIACVTSERKERDQIEMSLRSEENLLHLKAENDMQRYKSEVRALEQQILQLKVSLDSANVSAPKWGTDNKSYALRLSEGRKSSNAPILVQQDFNFDDIQRDRECVMCLSEEMSVVFLPCAHQVVCGKCNDLHEKQGMKDCPSCRTPIQRRVCARSADS</sequence>
<dbReference type="InterPro" id="IPR001841">
    <property type="entry name" value="Znf_RING"/>
</dbReference>
<evidence type="ECO:0000256" key="2">
    <source>
        <dbReference type="SAM" id="Coils"/>
    </source>
</evidence>
<dbReference type="Pfam" id="PF20235">
    <property type="entry name" value="PIR2-like_helical"/>
    <property type="match status" value="1"/>
</dbReference>
<dbReference type="OrthoDB" id="774873at2759"/>
<feature type="region of interest" description="Disordered" evidence="3">
    <location>
        <begin position="345"/>
        <end position="398"/>
    </location>
</feature>
<keyword evidence="1" id="KW-0479">Metal-binding</keyword>
<accession>A0A5J9U415</accession>
<keyword evidence="6" id="KW-1185">Reference proteome</keyword>
<gene>
    <name evidence="5" type="ORF">EJB05_33961</name>
</gene>
<dbReference type="Pfam" id="PF13920">
    <property type="entry name" value="zf-C3HC4_3"/>
    <property type="match status" value="1"/>
</dbReference>
<evidence type="ECO:0000259" key="4">
    <source>
        <dbReference type="PROSITE" id="PS50089"/>
    </source>
</evidence>
<protein>
    <recommendedName>
        <fullName evidence="4">RING-type domain-containing protein</fullName>
    </recommendedName>
</protein>
<dbReference type="InterPro" id="IPR013083">
    <property type="entry name" value="Znf_RING/FYVE/PHD"/>
</dbReference>
<dbReference type="InterPro" id="IPR046527">
    <property type="entry name" value="PIR2-like_helical"/>
</dbReference>
<evidence type="ECO:0000256" key="1">
    <source>
        <dbReference type="PROSITE-ProRule" id="PRU00175"/>
    </source>
</evidence>
<feature type="coiled-coil region" evidence="2">
    <location>
        <begin position="727"/>
        <end position="754"/>
    </location>
</feature>
<dbReference type="PANTHER" id="PTHR46405">
    <property type="entry name" value="OS05G0141500 PROTEIN"/>
    <property type="match status" value="1"/>
</dbReference>
<dbReference type="SUPFAM" id="SSF57850">
    <property type="entry name" value="RING/U-box"/>
    <property type="match status" value="1"/>
</dbReference>
<keyword evidence="2" id="KW-0175">Coiled coil</keyword>
<feature type="region of interest" description="Disordered" evidence="3">
    <location>
        <begin position="558"/>
        <end position="583"/>
    </location>
</feature>
<dbReference type="CDD" id="cd23128">
    <property type="entry name" value="RING-HC_MIP1-like"/>
    <property type="match status" value="1"/>
</dbReference>
<dbReference type="EMBL" id="RWGY01000029">
    <property type="protein sequence ID" value="TVU17900.1"/>
    <property type="molecule type" value="Genomic_DNA"/>
</dbReference>
<feature type="region of interest" description="Disordered" evidence="3">
    <location>
        <begin position="1"/>
        <end position="37"/>
    </location>
</feature>
<keyword evidence="1" id="KW-0862">Zinc</keyword>
<feature type="compositionally biased region" description="Polar residues" evidence="3">
    <location>
        <begin position="447"/>
        <end position="460"/>
    </location>
</feature>
<dbReference type="PROSITE" id="PS50089">
    <property type="entry name" value="ZF_RING_2"/>
    <property type="match status" value="1"/>
</dbReference>
<feature type="compositionally biased region" description="Low complexity" evidence="3">
    <location>
        <begin position="1"/>
        <end position="15"/>
    </location>
</feature>
<keyword evidence="1" id="KW-0863">Zinc-finger</keyword>
<proteinExistence type="predicted"/>
<reference evidence="5 6" key="1">
    <citation type="journal article" date="2019" name="Sci. Rep.">
        <title>A high-quality genome of Eragrostis curvula grass provides insights into Poaceae evolution and supports new strategies to enhance forage quality.</title>
        <authorList>
            <person name="Carballo J."/>
            <person name="Santos B.A.C.M."/>
            <person name="Zappacosta D."/>
            <person name="Garbus I."/>
            <person name="Selva J.P."/>
            <person name="Gallo C.A."/>
            <person name="Diaz A."/>
            <person name="Albertini E."/>
            <person name="Caccamo M."/>
            <person name="Echenique V."/>
        </authorList>
    </citation>
    <scope>NUCLEOTIDE SEQUENCE [LARGE SCALE GENOMIC DNA]</scope>
    <source>
        <strain evidence="6">cv. Victoria</strain>
        <tissue evidence="5">Leaf</tissue>
    </source>
</reference>
<comment type="caution">
    <text evidence="5">The sequence shown here is derived from an EMBL/GenBank/DDBJ whole genome shotgun (WGS) entry which is preliminary data.</text>
</comment>
<evidence type="ECO:0000313" key="6">
    <source>
        <dbReference type="Proteomes" id="UP000324897"/>
    </source>
</evidence>
<organism evidence="5 6">
    <name type="scientific">Eragrostis curvula</name>
    <name type="common">weeping love grass</name>
    <dbReference type="NCBI Taxonomy" id="38414"/>
    <lineage>
        <taxon>Eukaryota</taxon>
        <taxon>Viridiplantae</taxon>
        <taxon>Streptophyta</taxon>
        <taxon>Embryophyta</taxon>
        <taxon>Tracheophyta</taxon>
        <taxon>Spermatophyta</taxon>
        <taxon>Magnoliopsida</taxon>
        <taxon>Liliopsida</taxon>
        <taxon>Poales</taxon>
        <taxon>Poaceae</taxon>
        <taxon>PACMAD clade</taxon>
        <taxon>Chloridoideae</taxon>
        <taxon>Eragrostideae</taxon>
        <taxon>Eragrostidinae</taxon>
        <taxon>Eragrostis</taxon>
    </lineage>
</organism>
<dbReference type="Gramene" id="TVU17900">
    <property type="protein sequence ID" value="TVU17900"/>
    <property type="gene ID" value="EJB05_33961"/>
</dbReference>
<feature type="coiled-coil region" evidence="2">
    <location>
        <begin position="656"/>
        <end position="697"/>
    </location>
</feature>
<dbReference type="GO" id="GO:0008270">
    <property type="term" value="F:zinc ion binding"/>
    <property type="evidence" value="ECO:0007669"/>
    <property type="project" value="UniProtKB-KW"/>
</dbReference>
<dbReference type="PANTHER" id="PTHR46405:SF2">
    <property type="entry name" value="OS05G0141500 PROTEIN"/>
    <property type="match status" value="1"/>
</dbReference>
<evidence type="ECO:0000313" key="5">
    <source>
        <dbReference type="EMBL" id="TVU17900.1"/>
    </source>
</evidence>
<dbReference type="InterPro" id="IPR046934">
    <property type="entry name" value="PIR2-like"/>
</dbReference>
<feature type="compositionally biased region" description="Low complexity" evidence="3">
    <location>
        <begin position="465"/>
        <end position="487"/>
    </location>
</feature>
<evidence type="ECO:0000256" key="3">
    <source>
        <dbReference type="SAM" id="MobiDB-lite"/>
    </source>
</evidence>
<dbReference type="Gene3D" id="3.30.40.10">
    <property type="entry name" value="Zinc/RING finger domain, C3HC4 (zinc finger)"/>
    <property type="match status" value="1"/>
</dbReference>
<dbReference type="Proteomes" id="UP000324897">
    <property type="component" value="Chromosome 7"/>
</dbReference>
<feature type="region of interest" description="Disordered" evidence="3">
    <location>
        <begin position="285"/>
        <end position="314"/>
    </location>
</feature>
<feature type="region of interest" description="Disordered" evidence="3">
    <location>
        <begin position="447"/>
        <end position="492"/>
    </location>
</feature>
<name>A0A5J9U415_9POAL</name>
<dbReference type="AlphaFoldDB" id="A0A5J9U415"/>